<feature type="active site" description="Nucleophile" evidence="5">
    <location>
        <position position="8"/>
    </location>
</feature>
<dbReference type="FunFam" id="3.40.50.2300:FF:000113">
    <property type="entry name" value="Low molecular weight protein-tyrosine-phosphatase"/>
    <property type="match status" value="1"/>
</dbReference>
<accession>A0A1R3VMC0</accession>
<dbReference type="PRINTS" id="PR00719">
    <property type="entry name" value="LMWPTPASE"/>
</dbReference>
<reference evidence="7 8" key="1">
    <citation type="submission" date="2017-01" db="EMBL/GenBank/DDBJ databases">
        <authorList>
            <person name="Mah S.A."/>
            <person name="Swanson W.J."/>
            <person name="Moy G.W."/>
            <person name="Vacquier V.D."/>
        </authorList>
    </citation>
    <scope>NUCLEOTIDE SEQUENCE [LARGE SCALE GENOMIC DNA]</scope>
    <source>
        <strain evidence="7 8">M9</strain>
    </source>
</reference>
<dbReference type="SMART" id="SM00226">
    <property type="entry name" value="LMWPc"/>
    <property type="match status" value="1"/>
</dbReference>
<dbReference type="SUPFAM" id="SSF52788">
    <property type="entry name" value="Phosphotyrosine protein phosphatases I"/>
    <property type="match status" value="1"/>
</dbReference>
<dbReference type="OrthoDB" id="9784339at2"/>
<feature type="active site" evidence="5">
    <location>
        <position position="14"/>
    </location>
</feature>
<protein>
    <recommendedName>
        <fullName evidence="2">protein-tyrosine-phosphatase</fullName>
        <ecNumber evidence="2">3.1.3.48</ecNumber>
    </recommendedName>
</protein>
<dbReference type="InterPro" id="IPR050438">
    <property type="entry name" value="LMW_PTPase"/>
</dbReference>
<organism evidence="7 8">
    <name type="scientific">Ectothiorhodosinus mongolicus</name>
    <dbReference type="NCBI Taxonomy" id="233100"/>
    <lineage>
        <taxon>Bacteria</taxon>
        <taxon>Pseudomonadati</taxon>
        <taxon>Pseudomonadota</taxon>
        <taxon>Gammaproteobacteria</taxon>
        <taxon>Chromatiales</taxon>
        <taxon>Ectothiorhodospiraceae</taxon>
        <taxon>Ectothiorhodosinus</taxon>
    </lineage>
</organism>
<dbReference type="CDD" id="cd16343">
    <property type="entry name" value="LMWPTP"/>
    <property type="match status" value="1"/>
</dbReference>
<keyword evidence="3" id="KW-0378">Hydrolase</keyword>
<evidence type="ECO:0000256" key="1">
    <source>
        <dbReference type="ARBA" id="ARBA00011063"/>
    </source>
</evidence>
<keyword evidence="4" id="KW-0904">Protein phosphatase</keyword>
<dbReference type="Pfam" id="PF01451">
    <property type="entry name" value="LMWPc"/>
    <property type="match status" value="1"/>
</dbReference>
<evidence type="ECO:0000256" key="2">
    <source>
        <dbReference type="ARBA" id="ARBA00013064"/>
    </source>
</evidence>
<dbReference type="Proteomes" id="UP000223759">
    <property type="component" value="Unassembled WGS sequence"/>
</dbReference>
<feature type="domain" description="Phosphotyrosine protein phosphatase I" evidence="6">
    <location>
        <begin position="2"/>
        <end position="150"/>
    </location>
</feature>
<evidence type="ECO:0000256" key="3">
    <source>
        <dbReference type="ARBA" id="ARBA00022801"/>
    </source>
</evidence>
<feature type="active site" description="Proton donor" evidence="5">
    <location>
        <position position="124"/>
    </location>
</feature>
<evidence type="ECO:0000313" key="7">
    <source>
        <dbReference type="EMBL" id="SIT65644.1"/>
    </source>
</evidence>
<evidence type="ECO:0000256" key="4">
    <source>
        <dbReference type="ARBA" id="ARBA00022912"/>
    </source>
</evidence>
<dbReference type="InterPro" id="IPR036196">
    <property type="entry name" value="Ptyr_pPase_sf"/>
</dbReference>
<dbReference type="AlphaFoldDB" id="A0A1R3VMC0"/>
<keyword evidence="8" id="KW-1185">Reference proteome</keyword>
<dbReference type="EMBL" id="FTPK01000001">
    <property type="protein sequence ID" value="SIT65644.1"/>
    <property type="molecule type" value="Genomic_DNA"/>
</dbReference>
<dbReference type="InterPro" id="IPR023485">
    <property type="entry name" value="Ptyr_pPase"/>
</dbReference>
<dbReference type="STRING" id="233100.SAMN05216526_0094"/>
<dbReference type="PANTHER" id="PTHR11717">
    <property type="entry name" value="LOW MOLECULAR WEIGHT PROTEIN TYROSINE PHOSPHATASE"/>
    <property type="match status" value="1"/>
</dbReference>
<dbReference type="EC" id="3.1.3.48" evidence="2"/>
<dbReference type="InterPro" id="IPR017867">
    <property type="entry name" value="Tyr_phospatase_low_mol_wt"/>
</dbReference>
<name>A0A1R3VMC0_9GAMM</name>
<dbReference type="RefSeq" id="WP_076754019.1">
    <property type="nucleotide sequence ID" value="NZ_CP023018.1"/>
</dbReference>
<gene>
    <name evidence="7" type="ORF">SAMN05216526_0094</name>
</gene>
<dbReference type="PANTHER" id="PTHR11717:SF7">
    <property type="entry name" value="LOW MOLECULAR WEIGHT PHOSPHOTYROSINE PROTEIN PHOSPHATASE"/>
    <property type="match status" value="1"/>
</dbReference>
<sequence>MTEVLFVCMGNICRSPTAQAVFEHVLMREGLADRIRVDSAGTHAYHIGNPPDKRATEAALRRGIDLSVQRARRVTTEDFDNFDYVLVMDQQNLRDLPTPGANARAKVQLFMDFAPHWPEREVPDPYYGGAQGFERVLDMIEDASKGLLQHIK</sequence>
<dbReference type="GO" id="GO:0004725">
    <property type="term" value="F:protein tyrosine phosphatase activity"/>
    <property type="evidence" value="ECO:0007669"/>
    <property type="project" value="UniProtKB-EC"/>
</dbReference>
<evidence type="ECO:0000313" key="8">
    <source>
        <dbReference type="Proteomes" id="UP000223759"/>
    </source>
</evidence>
<comment type="similarity">
    <text evidence="1">Belongs to the low molecular weight phosphotyrosine protein phosphatase family.</text>
</comment>
<evidence type="ECO:0000256" key="5">
    <source>
        <dbReference type="PIRSR" id="PIRSR617867-1"/>
    </source>
</evidence>
<dbReference type="Gene3D" id="3.40.50.2300">
    <property type="match status" value="1"/>
</dbReference>
<proteinExistence type="inferred from homology"/>
<evidence type="ECO:0000259" key="6">
    <source>
        <dbReference type="SMART" id="SM00226"/>
    </source>
</evidence>